<dbReference type="RefSeq" id="WP_111729782.1">
    <property type="nucleotide sequence ID" value="NZ_QHKO01000004.1"/>
</dbReference>
<evidence type="ECO:0000313" key="1">
    <source>
        <dbReference type="EMBL" id="RAL22211.1"/>
    </source>
</evidence>
<reference evidence="1 2" key="1">
    <citation type="submission" date="2018-05" db="EMBL/GenBank/DDBJ databases">
        <title>Lujinxingia marina gen. nov. sp. nov., a new facultative anaerobic member of the class Deltaproteobacteria, and proposal of Lujinxingaceae fam. nov.</title>
        <authorList>
            <person name="Li C.-M."/>
        </authorList>
    </citation>
    <scope>NUCLEOTIDE SEQUENCE [LARGE SCALE GENOMIC DNA]</scope>
    <source>
        <strain evidence="1 2">B210</strain>
    </source>
</reference>
<proteinExistence type="predicted"/>
<name>A0A328C4G1_9DELT</name>
<evidence type="ECO:0000313" key="2">
    <source>
        <dbReference type="Proteomes" id="UP000249169"/>
    </source>
</evidence>
<keyword evidence="2" id="KW-1185">Reference proteome</keyword>
<organism evidence="1 2">
    <name type="scientific">Lujinxingia litoralis</name>
    <dbReference type="NCBI Taxonomy" id="2211119"/>
    <lineage>
        <taxon>Bacteria</taxon>
        <taxon>Deltaproteobacteria</taxon>
        <taxon>Bradymonadales</taxon>
        <taxon>Lujinxingiaceae</taxon>
        <taxon>Lujinxingia</taxon>
    </lineage>
</organism>
<gene>
    <name evidence="1" type="ORF">DL240_10180</name>
</gene>
<comment type="caution">
    <text evidence="1">The sequence shown here is derived from an EMBL/GenBank/DDBJ whole genome shotgun (WGS) entry which is preliminary data.</text>
</comment>
<dbReference type="EMBL" id="QHKO01000004">
    <property type="protein sequence ID" value="RAL22211.1"/>
    <property type="molecule type" value="Genomic_DNA"/>
</dbReference>
<accession>A0A328C4G1</accession>
<protein>
    <submittedName>
        <fullName evidence="1">Uncharacterized protein</fullName>
    </submittedName>
</protein>
<dbReference type="Proteomes" id="UP000249169">
    <property type="component" value="Unassembled WGS sequence"/>
</dbReference>
<dbReference type="AlphaFoldDB" id="A0A328C4G1"/>
<sequence>MSVEACAAGITEGHEFQGVRCTSRVNKVEPVPVSAFLLIAAQHDGVVFLTAGVQVAIARKDKRGVALEEDRDARFDDERAAFYAQVIADLEQVFRTRVPPAEMSALNRVSQLAGS</sequence>